<proteinExistence type="predicted"/>
<name>A0A2P2PHL0_RHIMU</name>
<evidence type="ECO:0000313" key="1">
    <source>
        <dbReference type="EMBL" id="MBX54268.1"/>
    </source>
</evidence>
<dbReference type="EMBL" id="GGEC01073784">
    <property type="protein sequence ID" value="MBX54268.1"/>
    <property type="molecule type" value="Transcribed_RNA"/>
</dbReference>
<sequence length="33" mass="3531">MLPLSNIAIIRTSLAVGQTSSDVQTIMHPPLLL</sequence>
<organism evidence="1">
    <name type="scientific">Rhizophora mucronata</name>
    <name type="common">Asiatic mangrove</name>
    <dbReference type="NCBI Taxonomy" id="61149"/>
    <lineage>
        <taxon>Eukaryota</taxon>
        <taxon>Viridiplantae</taxon>
        <taxon>Streptophyta</taxon>
        <taxon>Embryophyta</taxon>
        <taxon>Tracheophyta</taxon>
        <taxon>Spermatophyta</taxon>
        <taxon>Magnoliopsida</taxon>
        <taxon>eudicotyledons</taxon>
        <taxon>Gunneridae</taxon>
        <taxon>Pentapetalae</taxon>
        <taxon>rosids</taxon>
        <taxon>fabids</taxon>
        <taxon>Malpighiales</taxon>
        <taxon>Rhizophoraceae</taxon>
        <taxon>Rhizophora</taxon>
    </lineage>
</organism>
<dbReference type="AlphaFoldDB" id="A0A2P2PHL0"/>
<reference evidence="1" key="1">
    <citation type="submission" date="2018-02" db="EMBL/GenBank/DDBJ databases">
        <title>Rhizophora mucronata_Transcriptome.</title>
        <authorList>
            <person name="Meera S.P."/>
            <person name="Sreeshan A."/>
            <person name="Augustine A."/>
        </authorList>
    </citation>
    <scope>NUCLEOTIDE SEQUENCE</scope>
    <source>
        <tissue evidence="1">Leaf</tissue>
    </source>
</reference>
<protein>
    <submittedName>
        <fullName evidence="1">Uncharacterized protein</fullName>
    </submittedName>
</protein>
<accession>A0A2P2PHL0</accession>